<dbReference type="PANTHER" id="PTHR30244">
    <property type="entry name" value="TRANSAMINASE"/>
    <property type="match status" value="1"/>
</dbReference>
<dbReference type="PANTHER" id="PTHR30244:SF34">
    <property type="entry name" value="DTDP-4-AMINO-4,6-DIDEOXYGALACTOSE TRANSAMINASE"/>
    <property type="match status" value="1"/>
</dbReference>
<dbReference type="RefSeq" id="WP_013626041.1">
    <property type="nucleotide sequence ID" value="NC_015172.1"/>
</dbReference>
<dbReference type="GO" id="GO:0030170">
    <property type="term" value="F:pyridoxal phosphate binding"/>
    <property type="evidence" value="ECO:0007669"/>
    <property type="project" value="TreeGrafter"/>
</dbReference>
<dbReference type="EMBL" id="CP002547">
    <property type="protein sequence ID" value="ADY57269.1"/>
    <property type="molecule type" value="Genomic_DNA"/>
</dbReference>
<reference evidence="6 7" key="1">
    <citation type="journal article" date="2011" name="Stand. Genomic Sci.">
        <title>Complete genome sequence of Syntrophobotulus glycolicus type strain (FlGlyR).</title>
        <authorList>
            <person name="Han C."/>
            <person name="Mwirichia R."/>
            <person name="Chertkov O."/>
            <person name="Held B."/>
            <person name="Lapidus A."/>
            <person name="Nolan M."/>
            <person name="Lucas S."/>
            <person name="Hammon N."/>
            <person name="Deshpande S."/>
            <person name="Cheng J.F."/>
            <person name="Tapia R."/>
            <person name="Goodwin L."/>
            <person name="Pitluck S."/>
            <person name="Huntemann M."/>
            <person name="Liolios K."/>
            <person name="Ivanova N."/>
            <person name="Pagani I."/>
            <person name="Mavromatis K."/>
            <person name="Ovchinikova G."/>
            <person name="Pati A."/>
            <person name="Chen A."/>
            <person name="Palaniappan K."/>
            <person name="Land M."/>
            <person name="Hauser L."/>
            <person name="Brambilla E.M."/>
            <person name="Rohde M."/>
            <person name="Spring S."/>
            <person name="Sikorski J."/>
            <person name="Goker M."/>
            <person name="Woyke T."/>
            <person name="Bristow J."/>
            <person name="Eisen J.A."/>
            <person name="Markowitz V."/>
            <person name="Hugenholtz P."/>
            <person name="Kyrpides N.C."/>
            <person name="Klenk H.P."/>
            <person name="Detter J.C."/>
        </authorList>
    </citation>
    <scope>NUCLEOTIDE SEQUENCE [LARGE SCALE GENOMIC DNA]</scope>
    <source>
        <strain evidence="7">DSM 8271 / FlGlyR</strain>
    </source>
</reference>
<evidence type="ECO:0000313" key="6">
    <source>
        <dbReference type="EMBL" id="ADY57269.1"/>
    </source>
</evidence>
<dbReference type="Pfam" id="PF01041">
    <property type="entry name" value="DegT_DnrJ_EryC1"/>
    <property type="match status" value="1"/>
</dbReference>
<dbReference type="AlphaFoldDB" id="F0SZU8"/>
<dbReference type="GO" id="GO:0047310">
    <property type="term" value="F:glutamine-scyllo-inositol transaminase activity"/>
    <property type="evidence" value="ECO:0007669"/>
    <property type="project" value="UniProtKB-EC"/>
</dbReference>
<gene>
    <name evidence="6" type="ordered locus">Sgly_3000</name>
</gene>
<protein>
    <submittedName>
        <fullName evidence="6">Glutamine--scyllo-inositol transaminase</fullName>
        <ecNumber evidence="6">2.6.1.50</ecNumber>
    </submittedName>
</protein>
<feature type="modified residue" description="N6-(pyridoxal phosphate)lysine" evidence="4">
    <location>
        <position position="187"/>
    </location>
</feature>
<accession>F0SZU8</accession>
<proteinExistence type="inferred from homology"/>
<dbReference type="KEGG" id="sgy:Sgly_3000"/>
<evidence type="ECO:0000256" key="3">
    <source>
        <dbReference type="PIRSR" id="PIRSR000390-1"/>
    </source>
</evidence>
<dbReference type="STRING" id="645991.Sgly_3000"/>
<evidence type="ECO:0000256" key="5">
    <source>
        <dbReference type="RuleBase" id="RU004508"/>
    </source>
</evidence>
<feature type="active site" description="Proton acceptor" evidence="3">
    <location>
        <position position="187"/>
    </location>
</feature>
<reference evidence="7" key="2">
    <citation type="submission" date="2011-02" db="EMBL/GenBank/DDBJ databases">
        <title>The complete genome of Syntrophobotulus glycolicus DSM 8271.</title>
        <authorList>
            <person name="Lucas S."/>
            <person name="Copeland A."/>
            <person name="Lapidus A."/>
            <person name="Bruce D."/>
            <person name="Goodwin L."/>
            <person name="Pitluck S."/>
            <person name="Kyrpides N."/>
            <person name="Mavromatis K."/>
            <person name="Pagani I."/>
            <person name="Ivanova N."/>
            <person name="Mikhailova N."/>
            <person name="Chertkov O."/>
            <person name="Held B."/>
            <person name="Detter J.C."/>
            <person name="Tapia R."/>
            <person name="Han C."/>
            <person name="Land M."/>
            <person name="Hauser L."/>
            <person name="Markowitz V."/>
            <person name="Cheng J.-F."/>
            <person name="Hugenholtz P."/>
            <person name="Woyke T."/>
            <person name="Wu D."/>
            <person name="Spring S."/>
            <person name="Schroeder M."/>
            <person name="Brambilla E."/>
            <person name="Klenk H.-P."/>
            <person name="Eisen J.A."/>
        </authorList>
    </citation>
    <scope>NUCLEOTIDE SEQUENCE [LARGE SCALE GENOMIC DNA]</scope>
    <source>
        <strain evidence="7">DSM 8271 / FlGlyR</strain>
    </source>
</reference>
<dbReference type="InterPro" id="IPR015424">
    <property type="entry name" value="PyrdxlP-dep_Trfase"/>
</dbReference>
<dbReference type="PIRSF" id="PIRSF000390">
    <property type="entry name" value="PLP_StrS"/>
    <property type="match status" value="1"/>
</dbReference>
<dbReference type="OrthoDB" id="9810913at2"/>
<dbReference type="FunFam" id="3.90.1150.10:FF:000030">
    <property type="entry name" value="UDP-4-amino-4-deoxy-L-arabinose--oxoglutarate aminotransferase"/>
    <property type="match status" value="1"/>
</dbReference>
<keyword evidence="6" id="KW-0032">Aminotransferase</keyword>
<organism evidence="6 7">
    <name type="scientific">Syntrophobotulus glycolicus (strain DSM 8271 / FlGlyR)</name>
    <dbReference type="NCBI Taxonomy" id="645991"/>
    <lineage>
        <taxon>Bacteria</taxon>
        <taxon>Bacillati</taxon>
        <taxon>Bacillota</taxon>
        <taxon>Clostridia</taxon>
        <taxon>Eubacteriales</taxon>
        <taxon>Desulfitobacteriaceae</taxon>
        <taxon>Syntrophobotulus</taxon>
    </lineage>
</organism>
<dbReference type="InterPro" id="IPR015421">
    <property type="entry name" value="PyrdxlP-dep_Trfase_major"/>
</dbReference>
<comment type="cofactor">
    <cofactor evidence="1">
        <name>pyridoxal 5'-phosphate</name>
        <dbReference type="ChEBI" id="CHEBI:597326"/>
    </cofactor>
</comment>
<keyword evidence="2 4" id="KW-0663">Pyridoxal phosphate</keyword>
<keyword evidence="6" id="KW-0808">Transferase</keyword>
<dbReference type="Gene3D" id="3.40.640.10">
    <property type="entry name" value="Type I PLP-dependent aspartate aminotransferase-like (Major domain)"/>
    <property type="match status" value="1"/>
</dbReference>
<dbReference type="SUPFAM" id="SSF53383">
    <property type="entry name" value="PLP-dependent transferases"/>
    <property type="match status" value="1"/>
</dbReference>
<dbReference type="eggNOG" id="COG0399">
    <property type="taxonomic scope" value="Bacteria"/>
</dbReference>
<name>F0SZU8_SYNGF</name>
<evidence type="ECO:0000313" key="7">
    <source>
        <dbReference type="Proteomes" id="UP000007488"/>
    </source>
</evidence>
<dbReference type="CDD" id="cd00616">
    <property type="entry name" value="AHBA_syn"/>
    <property type="match status" value="1"/>
</dbReference>
<dbReference type="InterPro" id="IPR015422">
    <property type="entry name" value="PyrdxlP-dep_Trfase_small"/>
</dbReference>
<dbReference type="HOGENOM" id="CLU_033332_7_2_9"/>
<keyword evidence="7" id="KW-1185">Reference proteome</keyword>
<evidence type="ECO:0000256" key="4">
    <source>
        <dbReference type="PIRSR" id="PIRSR000390-2"/>
    </source>
</evidence>
<evidence type="ECO:0000256" key="2">
    <source>
        <dbReference type="ARBA" id="ARBA00022898"/>
    </source>
</evidence>
<dbReference type="GO" id="GO:0000271">
    <property type="term" value="P:polysaccharide biosynthetic process"/>
    <property type="evidence" value="ECO:0007669"/>
    <property type="project" value="TreeGrafter"/>
</dbReference>
<dbReference type="InterPro" id="IPR000653">
    <property type="entry name" value="DegT/StrS_aminotransferase"/>
</dbReference>
<dbReference type="EC" id="2.6.1.50" evidence="6"/>
<comment type="similarity">
    <text evidence="5">Belongs to the DegT/DnrJ/EryC1 family.</text>
</comment>
<sequence>MSEKRRDFLPYAIPLIEEDDIEAVVSSLRSNWVTKGPKTVEFEQRFAAYAGTRHAIAVNSCTAGLHLALLAAGIGPGDEVITTPITFAATANVIIHTGAKPVFADIDPRTMNIDPERIEEKITPRTKAIVPVHVAGLCCEMDQIMAIAEKYSLFVLEDCAHAVYSRYKNRMAGSIGQAAAFSFYATKNLVTGEGGMITTDDDRLADKIRIYSLHGMSRNAWNRYATKNAWFYEVLYPGYKYNMTDIQAALGMTQLSKLERLQRRREEIIARYNEEFKAIPELELPAESADMLHSWHLYIIKLNLERISIDRARFLEMLTEENIGTSVHFIPVHIHPYYAETFGCKPEDYPEAMKTYERIISLPLYPKMSDQDAGDVIRAVKRVIDQVRK</sequence>
<dbReference type="Proteomes" id="UP000007488">
    <property type="component" value="Chromosome"/>
</dbReference>
<evidence type="ECO:0000256" key="1">
    <source>
        <dbReference type="ARBA" id="ARBA00001933"/>
    </source>
</evidence>
<dbReference type="Gene3D" id="3.90.1150.10">
    <property type="entry name" value="Aspartate Aminotransferase, domain 1"/>
    <property type="match status" value="1"/>
</dbReference>